<name>A0A3M7HI60_HORWE</name>
<organism evidence="1 2">
    <name type="scientific">Hortaea werneckii</name>
    <name type="common">Black yeast</name>
    <name type="synonym">Cladosporium werneckii</name>
    <dbReference type="NCBI Taxonomy" id="91943"/>
    <lineage>
        <taxon>Eukaryota</taxon>
        <taxon>Fungi</taxon>
        <taxon>Dikarya</taxon>
        <taxon>Ascomycota</taxon>
        <taxon>Pezizomycotina</taxon>
        <taxon>Dothideomycetes</taxon>
        <taxon>Dothideomycetidae</taxon>
        <taxon>Mycosphaerellales</taxon>
        <taxon>Teratosphaeriaceae</taxon>
        <taxon>Hortaea</taxon>
    </lineage>
</organism>
<dbReference type="VEuPathDB" id="FungiDB:BTJ68_15136"/>
<protein>
    <submittedName>
        <fullName evidence="1">Uncharacterized protein</fullName>
    </submittedName>
</protein>
<comment type="caution">
    <text evidence="1">The sequence shown here is derived from an EMBL/GenBank/DDBJ whole genome shotgun (WGS) entry which is preliminary data.</text>
</comment>
<gene>
    <name evidence="1" type="ORF">D0864_00599</name>
</gene>
<accession>A0A3M7HI60</accession>
<evidence type="ECO:0000313" key="1">
    <source>
        <dbReference type="EMBL" id="RMZ12816.1"/>
    </source>
</evidence>
<evidence type="ECO:0000313" key="2">
    <source>
        <dbReference type="Proteomes" id="UP000269539"/>
    </source>
</evidence>
<dbReference type="Proteomes" id="UP000269539">
    <property type="component" value="Unassembled WGS sequence"/>
</dbReference>
<dbReference type="AlphaFoldDB" id="A0A3M7HI60"/>
<sequence>MAEDQKQMQDVVIKDEDLARDHVPAGEPALKLDPDIVMTEAPPTPNSKLQKTAARCKRRADHILHILQNGFEELEGALKDEKNYSSEAMQKLVLEARDLFRKSQDTLMDFRELLRDTFTSYRPPGLWETLDIQRAVMDSMEDKIVSMTSPPKSYEWEAEYH</sequence>
<proteinExistence type="predicted"/>
<dbReference type="EMBL" id="QWIO01000033">
    <property type="protein sequence ID" value="RMZ12816.1"/>
    <property type="molecule type" value="Genomic_DNA"/>
</dbReference>
<reference evidence="1 2" key="1">
    <citation type="journal article" date="2018" name="BMC Genomics">
        <title>Genomic evidence for intraspecific hybridization in a clonal and extremely halotolerant yeast.</title>
        <authorList>
            <person name="Gostincar C."/>
            <person name="Stajich J.E."/>
            <person name="Zupancic J."/>
            <person name="Zalar P."/>
            <person name="Gunde-Cimerman N."/>
        </authorList>
    </citation>
    <scope>NUCLEOTIDE SEQUENCE [LARGE SCALE GENOMIC DNA]</scope>
    <source>
        <strain evidence="1 2">EXF-10513</strain>
    </source>
</reference>